<reference evidence="1 2" key="1">
    <citation type="submission" date="2020-03" db="EMBL/GenBank/DDBJ databases">
        <title>Roseomonas selenitidurans sp. nov. isolated from urban soil.</title>
        <authorList>
            <person name="Liu H."/>
        </authorList>
    </citation>
    <scope>NUCLEOTIDE SEQUENCE [LARGE SCALE GENOMIC DNA]</scope>
    <source>
        <strain evidence="1 2">BU-1</strain>
    </source>
</reference>
<keyword evidence="2" id="KW-1185">Reference proteome</keyword>
<comment type="caution">
    <text evidence="1">The sequence shown here is derived from an EMBL/GenBank/DDBJ whole genome shotgun (WGS) entry which is preliminary data.</text>
</comment>
<accession>A0ABX1EB25</accession>
<evidence type="ECO:0000313" key="1">
    <source>
        <dbReference type="EMBL" id="NKC34444.1"/>
    </source>
</evidence>
<evidence type="ECO:0000313" key="2">
    <source>
        <dbReference type="Proteomes" id="UP000787635"/>
    </source>
</evidence>
<protein>
    <submittedName>
        <fullName evidence="1">Uncharacterized protein</fullName>
    </submittedName>
</protein>
<sequence length="107" mass="11092">MTHPAGTLWDQVALWRVRAAPDPDATPRPIALPVAWDEAAAEALAALAPGAGPVVLPKLAEAWIGRLAMRGRECGVLADAVAQDGFAAALRALLLARRGAPGAAVWR</sequence>
<dbReference type="Proteomes" id="UP000787635">
    <property type="component" value="Unassembled WGS sequence"/>
</dbReference>
<proteinExistence type="predicted"/>
<organism evidence="1 2">
    <name type="scientific">Falsiroseomonas selenitidurans</name>
    <dbReference type="NCBI Taxonomy" id="2716335"/>
    <lineage>
        <taxon>Bacteria</taxon>
        <taxon>Pseudomonadati</taxon>
        <taxon>Pseudomonadota</taxon>
        <taxon>Alphaproteobacteria</taxon>
        <taxon>Acetobacterales</taxon>
        <taxon>Roseomonadaceae</taxon>
        <taxon>Falsiroseomonas</taxon>
    </lineage>
</organism>
<gene>
    <name evidence="1" type="ORF">HEQ75_26570</name>
</gene>
<dbReference type="EMBL" id="JAAVNE010000085">
    <property type="protein sequence ID" value="NKC34444.1"/>
    <property type="molecule type" value="Genomic_DNA"/>
</dbReference>
<feature type="non-terminal residue" evidence="1">
    <location>
        <position position="107"/>
    </location>
</feature>
<name>A0ABX1EB25_9PROT</name>